<accession>A0A938XD23</accession>
<dbReference type="Pfam" id="PF01554">
    <property type="entry name" value="MatE"/>
    <property type="match status" value="2"/>
</dbReference>
<dbReference type="InterPro" id="IPR002528">
    <property type="entry name" value="MATE_fam"/>
</dbReference>
<dbReference type="InterPro" id="IPR045070">
    <property type="entry name" value="MATE_MepA-like"/>
</dbReference>
<sequence>MPKTMSQDEKYKMMTEDPIPGLIGRLAVPTIISMLITSFYNMADTFFVGRIGTSATAAVGIVFPVMAIIQALGFFCGHGSGNSISRHLGSRDEQAAGELAATGFFLAFALGILLMILGLAFLEPLSRLLGSTDTILPYTKDYLRYILLGTPYMTAQLVLNNQIRFQGNAFFSMVGITTGGVLNVILDPVFIFVLDLGISGAAIATILSQFISFCLLLAGVRISGCVPVRVRNVRFTAKRLREITGGGLPSLFRQGLGSVATTTLNIAANPYGDAAIAAMSVVSRIMMFANSALIGFGQGFQPVCGFNYGAGKNSRVKEAFWFCVKVSTVALLFASILCGILSGHLIGIFRDDPDVIRIGTAALRFQCVTFVLSGWIVMNNMMMQTMGKTLPATVLAASRQGLFFIPALLILPRFLGLLGIQCAQAVSDVLTCILTTVINRKVMGGMQDEEGAA</sequence>
<reference evidence="11" key="2">
    <citation type="journal article" date="2021" name="Sci. Rep.">
        <title>The distribution of antibiotic resistance genes in chicken gut microbiota commensals.</title>
        <authorList>
            <person name="Juricova H."/>
            <person name="Matiasovicova J."/>
            <person name="Kubasova T."/>
            <person name="Cejkova D."/>
            <person name="Rychlik I."/>
        </authorList>
    </citation>
    <scope>NUCLEOTIDE SEQUENCE</scope>
    <source>
        <strain evidence="11">An582</strain>
    </source>
</reference>
<reference evidence="11" key="1">
    <citation type="submission" date="2020-08" db="EMBL/GenBank/DDBJ databases">
        <authorList>
            <person name="Cejkova D."/>
            <person name="Kubasova T."/>
            <person name="Jahodarova E."/>
            <person name="Rychlik I."/>
        </authorList>
    </citation>
    <scope>NUCLEOTIDE SEQUENCE</scope>
    <source>
        <strain evidence="11">An582</strain>
    </source>
</reference>
<dbReference type="CDD" id="cd13143">
    <property type="entry name" value="MATE_MepA_like"/>
    <property type="match status" value="1"/>
</dbReference>
<dbReference type="PANTHER" id="PTHR43823">
    <property type="entry name" value="SPORULATION PROTEIN YKVU"/>
    <property type="match status" value="1"/>
</dbReference>
<comment type="caution">
    <text evidence="11">The sequence shown here is derived from an EMBL/GenBank/DDBJ whole genome shotgun (WGS) entry which is preliminary data.</text>
</comment>
<organism evidence="11 12">
    <name type="scientific">Mordavella massiliensis</name>
    <dbReference type="NCBI Taxonomy" id="1871024"/>
    <lineage>
        <taxon>Bacteria</taxon>
        <taxon>Bacillati</taxon>
        <taxon>Bacillota</taxon>
        <taxon>Clostridia</taxon>
        <taxon>Eubacteriales</taxon>
        <taxon>Clostridiaceae</taxon>
        <taxon>Mordavella</taxon>
    </lineage>
</organism>
<keyword evidence="7 10" id="KW-1133">Transmembrane helix</keyword>
<dbReference type="InterPro" id="IPR051327">
    <property type="entry name" value="MATE_MepA_subfamily"/>
</dbReference>
<evidence type="ECO:0000256" key="10">
    <source>
        <dbReference type="SAM" id="Phobius"/>
    </source>
</evidence>
<keyword evidence="9" id="KW-0046">Antibiotic resistance</keyword>
<evidence type="ECO:0000256" key="5">
    <source>
        <dbReference type="ARBA" id="ARBA00022475"/>
    </source>
</evidence>
<evidence type="ECO:0000256" key="2">
    <source>
        <dbReference type="ARBA" id="ARBA00008417"/>
    </source>
</evidence>
<keyword evidence="8 10" id="KW-0472">Membrane</keyword>
<comment type="subcellular location">
    <subcellularLocation>
        <location evidence="1">Cell membrane</location>
        <topology evidence="1">Multi-pass membrane protein</topology>
    </subcellularLocation>
</comment>
<dbReference type="NCBIfam" id="TIGR00797">
    <property type="entry name" value="matE"/>
    <property type="match status" value="1"/>
</dbReference>
<dbReference type="PIRSF" id="PIRSF006603">
    <property type="entry name" value="DinF"/>
    <property type="match status" value="1"/>
</dbReference>
<dbReference type="GO" id="GO:0015297">
    <property type="term" value="F:antiporter activity"/>
    <property type="evidence" value="ECO:0007669"/>
    <property type="project" value="InterPro"/>
</dbReference>
<evidence type="ECO:0000256" key="3">
    <source>
        <dbReference type="ARBA" id="ARBA00022106"/>
    </source>
</evidence>
<dbReference type="Proteomes" id="UP000705508">
    <property type="component" value="Unassembled WGS sequence"/>
</dbReference>
<evidence type="ECO:0000256" key="9">
    <source>
        <dbReference type="ARBA" id="ARBA00023251"/>
    </source>
</evidence>
<gene>
    <name evidence="11" type="ORF">H6A20_07405</name>
</gene>
<evidence type="ECO:0000313" key="12">
    <source>
        <dbReference type="Proteomes" id="UP000705508"/>
    </source>
</evidence>
<keyword evidence="5" id="KW-1003">Cell membrane</keyword>
<name>A0A938XD23_9CLOT</name>
<evidence type="ECO:0000256" key="4">
    <source>
        <dbReference type="ARBA" id="ARBA00022448"/>
    </source>
</evidence>
<protein>
    <recommendedName>
        <fullName evidence="3">Multidrug export protein MepA</fullName>
    </recommendedName>
</protein>
<evidence type="ECO:0000256" key="7">
    <source>
        <dbReference type="ARBA" id="ARBA00022989"/>
    </source>
</evidence>
<feature type="transmembrane region" description="Helical" evidence="10">
    <location>
        <begin position="171"/>
        <end position="194"/>
    </location>
</feature>
<comment type="similarity">
    <text evidence="2">Belongs to the multi antimicrobial extrusion (MATE) (TC 2.A.66.1) family. MepA subfamily.</text>
</comment>
<evidence type="ECO:0000256" key="1">
    <source>
        <dbReference type="ARBA" id="ARBA00004651"/>
    </source>
</evidence>
<dbReference type="GO" id="GO:0046677">
    <property type="term" value="P:response to antibiotic"/>
    <property type="evidence" value="ECO:0007669"/>
    <property type="project" value="UniProtKB-KW"/>
</dbReference>
<feature type="transmembrane region" description="Helical" evidence="10">
    <location>
        <begin position="21"/>
        <end position="43"/>
    </location>
</feature>
<dbReference type="AlphaFoldDB" id="A0A938XD23"/>
<dbReference type="PANTHER" id="PTHR43823:SF3">
    <property type="entry name" value="MULTIDRUG EXPORT PROTEIN MEPA"/>
    <property type="match status" value="1"/>
</dbReference>
<keyword evidence="4" id="KW-0813">Transport</keyword>
<dbReference type="EMBL" id="JACJKS010000008">
    <property type="protein sequence ID" value="MBM6948484.1"/>
    <property type="molecule type" value="Genomic_DNA"/>
</dbReference>
<dbReference type="GO" id="GO:0042910">
    <property type="term" value="F:xenobiotic transmembrane transporter activity"/>
    <property type="evidence" value="ECO:0007669"/>
    <property type="project" value="InterPro"/>
</dbReference>
<dbReference type="InterPro" id="IPR048279">
    <property type="entry name" value="MdtK-like"/>
</dbReference>
<feature type="transmembrane region" description="Helical" evidence="10">
    <location>
        <begin position="99"/>
        <end position="122"/>
    </location>
</feature>
<keyword evidence="6 10" id="KW-0812">Transmembrane</keyword>
<feature type="transmembrane region" description="Helical" evidence="10">
    <location>
        <begin position="355"/>
        <end position="378"/>
    </location>
</feature>
<proteinExistence type="inferred from homology"/>
<dbReference type="RefSeq" id="WP_204906499.1">
    <property type="nucleotide sequence ID" value="NZ_JACJKS010000008.1"/>
</dbReference>
<evidence type="ECO:0000256" key="6">
    <source>
        <dbReference type="ARBA" id="ARBA00022692"/>
    </source>
</evidence>
<evidence type="ECO:0000256" key="8">
    <source>
        <dbReference type="ARBA" id="ARBA00023136"/>
    </source>
</evidence>
<feature type="transmembrane region" description="Helical" evidence="10">
    <location>
        <begin position="322"/>
        <end position="349"/>
    </location>
</feature>
<feature type="transmembrane region" description="Helical" evidence="10">
    <location>
        <begin position="142"/>
        <end position="159"/>
    </location>
</feature>
<evidence type="ECO:0000313" key="11">
    <source>
        <dbReference type="EMBL" id="MBM6948484.1"/>
    </source>
</evidence>
<feature type="transmembrane region" description="Helical" evidence="10">
    <location>
        <begin position="55"/>
        <end position="78"/>
    </location>
</feature>
<feature type="transmembrane region" description="Helical" evidence="10">
    <location>
        <begin position="200"/>
        <end position="222"/>
    </location>
</feature>
<dbReference type="GO" id="GO:0005886">
    <property type="term" value="C:plasma membrane"/>
    <property type="evidence" value="ECO:0007669"/>
    <property type="project" value="UniProtKB-SubCell"/>
</dbReference>